<dbReference type="InterPro" id="IPR026377">
    <property type="entry name" value="Cell_surface_SprA"/>
</dbReference>
<dbReference type="Pfam" id="PF14349">
    <property type="entry name" value="SprA_N"/>
    <property type="match status" value="2"/>
</dbReference>
<name>A0A838ZLD4_9FLAO</name>
<proteinExistence type="predicted"/>
<protein>
    <submittedName>
        <fullName evidence="2">Cell surface protein SprA</fullName>
    </submittedName>
</protein>
<feature type="domain" description="Gliding motility protein SprA N-terminal" evidence="1">
    <location>
        <begin position="46"/>
        <end position="341"/>
    </location>
</feature>
<dbReference type="NCBIfam" id="TIGR04189">
    <property type="entry name" value="surface_SprA"/>
    <property type="match status" value="1"/>
</dbReference>
<keyword evidence="3" id="KW-1185">Reference proteome</keyword>
<feature type="domain" description="Gliding motility protein SprA N-terminal" evidence="1">
    <location>
        <begin position="1070"/>
        <end position="1584"/>
    </location>
</feature>
<gene>
    <name evidence="2" type="primary">sprA</name>
    <name evidence="2" type="ORF">HU137_05805</name>
</gene>
<evidence type="ECO:0000313" key="3">
    <source>
        <dbReference type="Proteomes" id="UP000552241"/>
    </source>
</evidence>
<dbReference type="EMBL" id="JACDZE010000001">
    <property type="protein sequence ID" value="MBA5629284.1"/>
    <property type="molecule type" value="Genomic_DNA"/>
</dbReference>
<evidence type="ECO:0000313" key="2">
    <source>
        <dbReference type="EMBL" id="MBA5629284.1"/>
    </source>
</evidence>
<accession>A0A838ZLD4</accession>
<evidence type="ECO:0000259" key="1">
    <source>
        <dbReference type="Pfam" id="PF14349"/>
    </source>
</evidence>
<dbReference type="InterPro" id="IPR025684">
    <property type="entry name" value="SprA_N_dom"/>
</dbReference>
<reference evidence="2 3" key="1">
    <citation type="submission" date="2020-07" db="EMBL/GenBank/DDBJ databases">
        <title>Moheibacter lacus sp. nov., a member of the family Flavobacteriaceae isolated from freshwater lake sediment.</title>
        <authorList>
            <person name="Liu Y."/>
        </authorList>
    </citation>
    <scope>NUCLEOTIDE SEQUENCE [LARGE SCALE GENOMIC DNA]</scope>
    <source>
        <strain evidence="2 3">BDHS18</strain>
    </source>
</reference>
<dbReference type="Proteomes" id="UP000552241">
    <property type="component" value="Unassembled WGS sequence"/>
</dbReference>
<comment type="caution">
    <text evidence="2">The sequence shown here is derived from an EMBL/GenBank/DDBJ whole genome shotgun (WGS) entry which is preliminary data.</text>
</comment>
<sequence length="2360" mass="266892">MRRMKSLFPIIFLLLIVGIANGQEPEESDTLKYPFNNQEGGLYLDDQITYDIVYDPVRDMYVLWPKIGELQVGQPIYLSSQDYLDIILNRDIDSYYRDKSRAYDEMYRTNAFGDEEGESGNILPSLKIKSRAFETIFGGNEIQLIPQGSAQLDLGVFIQKIDNPQLLPQNRNTLTVDLQQRIQMSVLGKVGENLQLKANYDTQAGFGFENQMKLQWKNMKEGGEDDIVQNIEVGNISMPLNTSLITGAQSLFGVRTDLRFGNTDVSMVFSEQRSETKNITVQGGGVLTDYRIYAEDYDYNRHFFLGQFFRNEYDDALVNYPQISSDIVITRLEVWRIDNGGANQEQRRTILALRDLADNGNNAPTNEGTQSPYNAVLSLLGGNRQPSFVRSTMNGQLIGGQTYQEGEHYLVNENVRKLDASEYTFYPSLGYFSLNQPLVDGEDLLAVSFQYTRNSTPGVLYKVGEMSDEQNELLIGKLIKPNTTVNTASPMWDLMMKNIYSLNALTISSEDFIMNVEFKDNSANSSGVINYLPNTSVQDQTLLQVMNMDRLNLNGNLQMSGNGNYGDGIFDFVNGVTVNPNQGTIIFTTVEPFGEHLAGVLGDPNSQFVFNELYNQLPNTLDAERLAQRYSLAGRYKGEVGGGIPLGAFNVPEGSVTVTANGMELVEGVDYTVDYQLGQVTIINDQLKNSGVPINISLENQSTFNMQKKRFMGLNVDHHFSDNFLVGGTIVNYQERPLTQKVQFGAEPVSNTIFGLHTEYTGESEWLTRLTNKIPGIKTDQISQINFSAEGAYLMPGQNKAAGGDSYIDDFEDAQNRISLLDAASWRMASVPGSPAGLTGNTHPFFPNGANNDDLSYGNGRKLMSWYSIDPRFYGIGGNAPTGISDAELSQHRVRRVELRELFDQRDVMAGTASYINTFDMTFYPGINGPYNVNPNAVDTEGWGGTMRPISVTNFIDSNVEYLEFWMMDPYADGVGGNGDLLIQLGNVSEDILKDGQMLYENGMPHSGNGEATSTSLWGKQPENYPIIYAYDTEGAARKEQDLGYNGLNDAEEIAAYPNATGNINPITGENDPAADNYVFYLDDRWGQSNDAGSITGRYKYFQGPQGNNSTDDLLDAYSMQPDAEDINLDYNLDQTEMYNQYTVKISPSDLQNNTNNFIVATKDAEVTLPNGQTESVTWYQMRIPVDNFDTDIDGDGVPDLVTDEQLSSAKSVLTSARFMRVLMRGFNEETTLRFATMDLVRSNWRRYPKTLFPIPGQSGPEEGVEQDEFLSNLEIGQVTLEENSTNVPPYVLPPGIQREEMQGTTGYQSQNEASMLLKAKLSANSPTKAVFKNTNLDLRRYKRLEMFVHAENLLDVTSQAVDETTKLFIRLGSDYSDNYYEYEIPLKYTAKTPDTNPSRIWPDENMIDILTDYFVDAKKARDLDGAITTLERYAFVPDEENPLKTIYVKGRPSLGGVTSVMVGLRSTNTQDKEVLVWINELRLSEIDNESGYAAMGSLGFTLGDFAQVQVSGSVSSAGFGAIDQGPSQRSQEDTRDYALNAQVKLDKFMPKEWGMEIPFNVSLSEQFADPKYNPLDNDVLFDEDPRKEELKDVVRTYSQQKSFTFSNIRKIKTNNKPARFYDVSNFALSFMYADMYNRDVYTAYNLTKNVKASLNYNYGFPVKSIRPLKDWRAVQDTAKSAKYLKFLKEFNVNPLPTRLSFRTDIDRVYTERQYRDLNQFFGGTSSYLFPVAFSNNFLFSWQYNVGFDLTKSLRLDYTSATRTLNDGAAFEYADKALIWNNLFKIGRPVNYDHQIQLNWKTPIHMFPYMSWANLELGVTNSYNWQARSTVFLNAPNTDGQGLGNIAQNASNFTMIGDFDMTKLYPEFRGYTKMDSVKRGRKRELDSLNRAYEGMTFKALRKIKKPYKFKSKFRGQDYMWMVVSSIKRFQFNYNQTNGAVIPGILAEPNFFGFGKDGGPNAGFIYGTEFDIKRKFIESGNDWVTRSDQLLEPYIITRGTNFTASSMVEPFPELRIDLNAKRSSSFRSSENAYNLRTYENPNINTYVDRQQTLNSSNIAISTAFMDPDEMYQTFLDNTQVISERLGMANGMAPLGDGYYDGYGLANYDVLVPAFVSAVEGRNAKKTSLGYNRKVPLPNWSITYTGMKNIPLIKRYFEVFELSHAYLSSYTVNGIQSNPNFFVNPDTRDLNNNFYSENIYGTVNMIESFSPLIGVDMTFRNSFQFRAQYNRDRLMTMSLSNYTLTEDYGTEYVFGMGYVIKDLKFKMRYQGRNKTFKGDMNFRADIRMRDSETRIRRILDGDSQVTGGQKLTSIQFSADYDFSKNFNLRFFWDQMLTEYKISTAYPISTIRAGLSLTLSFGN</sequence>
<organism evidence="2 3">
    <name type="scientific">Moheibacter lacus</name>
    <dbReference type="NCBI Taxonomy" id="2745851"/>
    <lineage>
        <taxon>Bacteria</taxon>
        <taxon>Pseudomonadati</taxon>
        <taxon>Bacteroidota</taxon>
        <taxon>Flavobacteriia</taxon>
        <taxon>Flavobacteriales</taxon>
        <taxon>Weeksellaceae</taxon>
        <taxon>Moheibacter</taxon>
    </lineage>
</organism>